<feature type="compositionally biased region" description="Acidic residues" evidence="1">
    <location>
        <begin position="468"/>
        <end position="483"/>
    </location>
</feature>
<dbReference type="Proteomes" id="UP001470230">
    <property type="component" value="Unassembled WGS sequence"/>
</dbReference>
<reference evidence="3 4" key="1">
    <citation type="submission" date="2024-04" db="EMBL/GenBank/DDBJ databases">
        <title>Tritrichomonas musculus Genome.</title>
        <authorList>
            <person name="Alves-Ferreira E."/>
            <person name="Grigg M."/>
            <person name="Lorenzi H."/>
            <person name="Galac M."/>
        </authorList>
    </citation>
    <scope>NUCLEOTIDE SEQUENCE [LARGE SCALE GENOMIC DNA]</scope>
    <source>
        <strain evidence="3 4">EAF2021</strain>
    </source>
</reference>
<dbReference type="EMBL" id="JAPFFF010000056">
    <property type="protein sequence ID" value="KAK8838192.1"/>
    <property type="molecule type" value="Genomic_DNA"/>
</dbReference>
<feature type="transmembrane region" description="Helical" evidence="2">
    <location>
        <begin position="501"/>
        <end position="522"/>
    </location>
</feature>
<evidence type="ECO:0000256" key="1">
    <source>
        <dbReference type="SAM" id="MobiDB-lite"/>
    </source>
</evidence>
<keyword evidence="2" id="KW-1133">Transmembrane helix</keyword>
<gene>
    <name evidence="3" type="ORF">M9Y10_035610</name>
</gene>
<feature type="compositionally biased region" description="Polar residues" evidence="1">
    <location>
        <begin position="140"/>
        <end position="164"/>
    </location>
</feature>
<sequence length="554" mass="61551">MGLNQGDIRGDDNTFIQSLLSSADEQQISALTTMQTNIPRQTPVSSSQQTQVQTPQQTNTLTPQQTKISTPQQTEVLTPQQTEILTPQHTEIPTPHETEVLTPQQTEDLTPQQTESLTPQQTEIITPQQTEIITPQQTESLTPQQTESLTPQQTPISTYYRTQPPTEPPTSEIDSSRIIYVCEGISCDNCGKTDKNNHETQLTSYSLLDELLSRNDQNDIQIGICGSTRENHPSISVDRIYEKRVEIQGNGEHQYITFLNVTHYSDEDLEIEAAILIKVNDVTIIVDESNNDKKNMFIYLGELENSPIEVENLTILDGDLDLASLSAVKNSIFAVSAHIIDDSISQIKLGSNYMSFYRDGKSSQPITFHEYDLPMDIRSTIKRTTLKFSVDQNFHDTLTQSNIVIDLKNDVGTKATISFDSTWNGIQKIEFILIKHYCNLEIVSDDKEVAKKIDVDGDGIVIRNGVIDGDDGDDGGDDRDDDGGSGSDGESGNNNSFEKDGVSYIVAFIAVAVLALVAYGVYKVCSKKCKRPGRHNYNDYLTNAEDLGNIDDPL</sequence>
<feature type="region of interest" description="Disordered" evidence="1">
    <location>
        <begin position="39"/>
        <end position="73"/>
    </location>
</feature>
<evidence type="ECO:0000313" key="3">
    <source>
        <dbReference type="EMBL" id="KAK8838192.1"/>
    </source>
</evidence>
<accession>A0ABR2GW93</accession>
<organism evidence="3 4">
    <name type="scientific">Tritrichomonas musculus</name>
    <dbReference type="NCBI Taxonomy" id="1915356"/>
    <lineage>
        <taxon>Eukaryota</taxon>
        <taxon>Metamonada</taxon>
        <taxon>Parabasalia</taxon>
        <taxon>Tritrichomonadida</taxon>
        <taxon>Tritrichomonadidae</taxon>
        <taxon>Tritrichomonas</taxon>
    </lineage>
</organism>
<comment type="caution">
    <text evidence="3">The sequence shown here is derived from an EMBL/GenBank/DDBJ whole genome shotgun (WGS) entry which is preliminary data.</text>
</comment>
<feature type="compositionally biased region" description="Low complexity" evidence="1">
    <location>
        <begin position="41"/>
        <end position="66"/>
    </location>
</feature>
<keyword evidence="4" id="KW-1185">Reference proteome</keyword>
<evidence type="ECO:0000313" key="4">
    <source>
        <dbReference type="Proteomes" id="UP001470230"/>
    </source>
</evidence>
<protein>
    <submittedName>
        <fullName evidence="3">Uncharacterized protein</fullName>
    </submittedName>
</protein>
<feature type="region of interest" description="Disordered" evidence="1">
    <location>
        <begin position="465"/>
        <end position="495"/>
    </location>
</feature>
<keyword evidence="2" id="KW-0812">Transmembrane</keyword>
<evidence type="ECO:0000256" key="2">
    <source>
        <dbReference type="SAM" id="Phobius"/>
    </source>
</evidence>
<feature type="region of interest" description="Disordered" evidence="1">
    <location>
        <begin position="139"/>
        <end position="172"/>
    </location>
</feature>
<keyword evidence="2" id="KW-0472">Membrane</keyword>
<proteinExistence type="predicted"/>
<name>A0ABR2GW93_9EUKA</name>